<protein>
    <recommendedName>
        <fullName evidence="2">HTH luxR-type domain-containing protein</fullName>
    </recommendedName>
</protein>
<dbReference type="GO" id="GO:0006355">
    <property type="term" value="P:regulation of DNA-templated transcription"/>
    <property type="evidence" value="ECO:0007669"/>
    <property type="project" value="InterPro"/>
</dbReference>
<dbReference type="Gene3D" id="1.10.10.10">
    <property type="entry name" value="Winged helix-like DNA-binding domain superfamily/Winged helix DNA-binding domain"/>
    <property type="match status" value="1"/>
</dbReference>
<evidence type="ECO:0000256" key="1">
    <source>
        <dbReference type="SAM" id="MobiDB-lite"/>
    </source>
</evidence>
<evidence type="ECO:0000313" key="3">
    <source>
        <dbReference type="EMBL" id="EXM40047.1"/>
    </source>
</evidence>
<keyword evidence="4" id="KW-1185">Reference proteome</keyword>
<dbReference type="InterPro" id="IPR013324">
    <property type="entry name" value="RNA_pol_sigma_r3/r4-like"/>
</dbReference>
<evidence type="ECO:0000259" key="2">
    <source>
        <dbReference type="Pfam" id="PF00196"/>
    </source>
</evidence>
<dbReference type="SUPFAM" id="SSF88659">
    <property type="entry name" value="Sigma3 and sigma4 domains of RNA polymerase sigma factors"/>
    <property type="match status" value="1"/>
</dbReference>
<feature type="region of interest" description="Disordered" evidence="1">
    <location>
        <begin position="144"/>
        <end position="164"/>
    </location>
</feature>
<feature type="domain" description="HTH luxR-type" evidence="2">
    <location>
        <begin position="67"/>
        <end position="99"/>
    </location>
</feature>
<sequence>MAKDGKVENSEIMQMKISEIYDSADYVLSDRKNQVLTIKCFKDGFSISIEIKQNQLVDDLDSMLNEMSETEKKVIQRISEGEKQVQIAKNLGISQATVSGIKAKYPSLLELIGKSAAEAALSALDKEKALDRVTTLERRARELSEKYAGKKKNVDKKNGGEDDE</sequence>
<gene>
    <name evidence="3" type="ORF">RASY3_04240</name>
</gene>
<accession>A0A011V3M6</accession>
<dbReference type="InterPro" id="IPR036388">
    <property type="entry name" value="WH-like_DNA-bd_sf"/>
</dbReference>
<dbReference type="EMBL" id="JEOB01000002">
    <property type="protein sequence ID" value="EXM40047.1"/>
    <property type="molecule type" value="Genomic_DNA"/>
</dbReference>
<name>A0A011V3M6_RUMAL</name>
<evidence type="ECO:0000313" key="4">
    <source>
        <dbReference type="Proteomes" id="UP000021369"/>
    </source>
</evidence>
<proteinExistence type="predicted"/>
<dbReference type="Proteomes" id="UP000021369">
    <property type="component" value="Unassembled WGS sequence"/>
</dbReference>
<dbReference type="RefSeq" id="WP_037285551.1">
    <property type="nucleotide sequence ID" value="NZ_JEOB01000002.1"/>
</dbReference>
<dbReference type="InterPro" id="IPR000792">
    <property type="entry name" value="Tscrpt_reg_LuxR_C"/>
</dbReference>
<reference evidence="3 4" key="1">
    <citation type="submission" date="2013-06" db="EMBL/GenBank/DDBJ databases">
        <title>Rumen cellulosomics: divergent fiber-degrading strategies revealed by comparative genome-wide analysis of six Ruminococcal strains.</title>
        <authorList>
            <person name="Dassa B."/>
            <person name="Borovok I."/>
            <person name="Lamed R."/>
            <person name="Flint H."/>
            <person name="Yeoman C.J."/>
            <person name="White B."/>
            <person name="Bayer E.A."/>
        </authorList>
    </citation>
    <scope>NUCLEOTIDE SEQUENCE [LARGE SCALE GENOMIC DNA]</scope>
    <source>
        <strain evidence="3 4">SY3</strain>
    </source>
</reference>
<dbReference type="AlphaFoldDB" id="A0A011V3M6"/>
<feature type="compositionally biased region" description="Basic and acidic residues" evidence="1">
    <location>
        <begin position="155"/>
        <end position="164"/>
    </location>
</feature>
<organism evidence="3 4">
    <name type="scientific">Ruminococcus albus SY3</name>
    <dbReference type="NCBI Taxonomy" id="1341156"/>
    <lineage>
        <taxon>Bacteria</taxon>
        <taxon>Bacillati</taxon>
        <taxon>Bacillota</taxon>
        <taxon>Clostridia</taxon>
        <taxon>Eubacteriales</taxon>
        <taxon>Oscillospiraceae</taxon>
        <taxon>Ruminococcus</taxon>
    </lineage>
</organism>
<dbReference type="Pfam" id="PF00196">
    <property type="entry name" value="GerE"/>
    <property type="match status" value="1"/>
</dbReference>
<comment type="caution">
    <text evidence="3">The sequence shown here is derived from an EMBL/GenBank/DDBJ whole genome shotgun (WGS) entry which is preliminary data.</text>
</comment>